<dbReference type="InterPro" id="IPR006585">
    <property type="entry name" value="FTP1"/>
</dbReference>
<dbReference type="SUPFAM" id="SSF49785">
    <property type="entry name" value="Galactose-binding domain-like"/>
    <property type="match status" value="1"/>
</dbReference>
<keyword evidence="9" id="KW-0732">Signal</keyword>
<dbReference type="PROSITE" id="PS50948">
    <property type="entry name" value="PAN"/>
    <property type="match status" value="1"/>
</dbReference>
<keyword evidence="6" id="KW-0106">Calcium</keyword>
<dbReference type="OMA" id="SWIANSH"/>
<dbReference type="InterPro" id="IPR003609">
    <property type="entry name" value="Pan_app"/>
</dbReference>
<organism evidence="11 12">
    <name type="scientific">Patiria miniata</name>
    <name type="common">Bat star</name>
    <name type="synonym">Asterina miniata</name>
    <dbReference type="NCBI Taxonomy" id="46514"/>
    <lineage>
        <taxon>Eukaryota</taxon>
        <taxon>Metazoa</taxon>
        <taxon>Echinodermata</taxon>
        <taxon>Eleutherozoa</taxon>
        <taxon>Asterozoa</taxon>
        <taxon>Asteroidea</taxon>
        <taxon>Valvatacea</taxon>
        <taxon>Valvatida</taxon>
        <taxon>Asterinidae</taxon>
        <taxon>Patiria</taxon>
    </lineage>
</organism>
<dbReference type="Proteomes" id="UP000887568">
    <property type="component" value="Unplaced"/>
</dbReference>
<dbReference type="AlphaFoldDB" id="A0A914BMY3"/>
<evidence type="ECO:0000256" key="3">
    <source>
        <dbReference type="ARBA" id="ARBA00011233"/>
    </source>
</evidence>
<dbReference type="GO" id="GO:0042806">
    <property type="term" value="F:fucose binding"/>
    <property type="evidence" value="ECO:0007669"/>
    <property type="project" value="UniProtKB-ARBA"/>
</dbReference>
<feature type="region of interest" description="Disordered" evidence="8">
    <location>
        <begin position="186"/>
        <end position="207"/>
    </location>
</feature>
<evidence type="ECO:0000256" key="4">
    <source>
        <dbReference type="ARBA" id="ARBA00022723"/>
    </source>
</evidence>
<dbReference type="PANTHER" id="PTHR45713:SF6">
    <property type="entry name" value="F5_8 TYPE C DOMAIN-CONTAINING PROTEIN"/>
    <property type="match status" value="1"/>
</dbReference>
<evidence type="ECO:0000256" key="6">
    <source>
        <dbReference type="ARBA" id="ARBA00022837"/>
    </source>
</evidence>
<keyword evidence="12" id="KW-1185">Reference proteome</keyword>
<dbReference type="Gene3D" id="2.60.120.260">
    <property type="entry name" value="Galactose-binding domain-like"/>
    <property type="match status" value="1"/>
</dbReference>
<evidence type="ECO:0000256" key="8">
    <source>
        <dbReference type="SAM" id="MobiDB-lite"/>
    </source>
</evidence>
<dbReference type="SUPFAM" id="SSF57414">
    <property type="entry name" value="Hairpin loop containing domain-like"/>
    <property type="match status" value="1"/>
</dbReference>
<feature type="compositionally biased region" description="Low complexity" evidence="8">
    <location>
        <begin position="190"/>
        <end position="202"/>
    </location>
</feature>
<evidence type="ECO:0000256" key="9">
    <source>
        <dbReference type="SAM" id="SignalP"/>
    </source>
</evidence>
<evidence type="ECO:0000313" key="12">
    <source>
        <dbReference type="Proteomes" id="UP000887568"/>
    </source>
</evidence>
<accession>A0A914BMY3</accession>
<evidence type="ECO:0000256" key="7">
    <source>
        <dbReference type="ARBA" id="ARBA00023157"/>
    </source>
</evidence>
<dbReference type="PROSITE" id="PS51257">
    <property type="entry name" value="PROKAR_LIPOPROTEIN"/>
    <property type="match status" value="1"/>
</dbReference>
<keyword evidence="4" id="KW-0479">Metal-binding</keyword>
<feature type="domain" description="Apple" evidence="10">
    <location>
        <begin position="207"/>
        <end position="285"/>
    </location>
</feature>
<feature type="chain" id="PRO_5037171917" description="Apple domain-containing protein" evidence="9">
    <location>
        <begin position="19"/>
        <end position="285"/>
    </location>
</feature>
<dbReference type="GO" id="GO:0046872">
    <property type="term" value="F:metal ion binding"/>
    <property type="evidence" value="ECO:0007669"/>
    <property type="project" value="UniProtKB-KW"/>
</dbReference>
<comment type="function">
    <text evidence="1">Acts as a defensive agent. Recognizes blood group fucosylated oligosaccharides including A, B, H and Lewis B-type antigens. Does not recognize Lewis A antigen and has low affinity for monovalent haptens.</text>
</comment>
<keyword evidence="5" id="KW-0430">Lectin</keyword>
<dbReference type="EnsemblMetazoa" id="XM_038221168.1">
    <property type="protein sequence ID" value="XP_038077096.1"/>
    <property type="gene ID" value="LOC119744942"/>
</dbReference>
<dbReference type="RefSeq" id="XP_038077096.1">
    <property type="nucleotide sequence ID" value="XM_038221168.1"/>
</dbReference>
<comment type="similarity">
    <text evidence="2">Belongs to the fucolectin family.</text>
</comment>
<dbReference type="GO" id="GO:0010185">
    <property type="term" value="P:regulation of cellular defense response"/>
    <property type="evidence" value="ECO:0007669"/>
    <property type="project" value="UniProtKB-ARBA"/>
</dbReference>
<dbReference type="Gene3D" id="3.50.4.10">
    <property type="entry name" value="Hepatocyte Growth Factor"/>
    <property type="match status" value="1"/>
</dbReference>
<dbReference type="OrthoDB" id="547680at2759"/>
<comment type="subunit">
    <text evidence="3">Homotrimer.</text>
</comment>
<feature type="signal peptide" evidence="9">
    <location>
        <begin position="1"/>
        <end position="18"/>
    </location>
</feature>
<dbReference type="Pfam" id="PF00754">
    <property type="entry name" value="F5_F8_type_C"/>
    <property type="match status" value="1"/>
</dbReference>
<dbReference type="GO" id="GO:0001868">
    <property type="term" value="P:regulation of complement activation, lectin pathway"/>
    <property type="evidence" value="ECO:0007669"/>
    <property type="project" value="UniProtKB-ARBA"/>
</dbReference>
<dbReference type="InterPro" id="IPR000421">
    <property type="entry name" value="FA58C"/>
</dbReference>
<evidence type="ECO:0000256" key="1">
    <source>
        <dbReference type="ARBA" id="ARBA00002219"/>
    </source>
</evidence>
<proteinExistence type="inferred from homology"/>
<evidence type="ECO:0000256" key="2">
    <source>
        <dbReference type="ARBA" id="ARBA00010147"/>
    </source>
</evidence>
<name>A0A914BMY3_PATMI</name>
<protein>
    <recommendedName>
        <fullName evidence="10">Apple domain-containing protein</fullName>
    </recommendedName>
</protein>
<dbReference type="InterPro" id="IPR051941">
    <property type="entry name" value="BG_Antigen-Binding_Lectin"/>
</dbReference>
<dbReference type="SMART" id="SM00607">
    <property type="entry name" value="FTP"/>
    <property type="match status" value="1"/>
</dbReference>
<dbReference type="PANTHER" id="PTHR45713">
    <property type="entry name" value="FTP DOMAIN-CONTAINING PROTEIN"/>
    <property type="match status" value="1"/>
</dbReference>
<dbReference type="InterPro" id="IPR008979">
    <property type="entry name" value="Galactose-bd-like_sf"/>
</dbReference>
<keyword evidence="7" id="KW-1015">Disulfide bond</keyword>
<evidence type="ECO:0000259" key="10">
    <source>
        <dbReference type="PROSITE" id="PS50948"/>
    </source>
</evidence>
<evidence type="ECO:0000313" key="11">
    <source>
        <dbReference type="EnsemblMetazoa" id="XP_038077096.1"/>
    </source>
</evidence>
<sequence>MSWRKIFGLCWRTKDAWVLSLMIQACCLQNVRCGLQALSIIAKPASQSMGYYPASNAVDGVMSTFSHGAEGGDPHPWWRVDLVTEHCLGEISVTTRQSCCGEYRFTGAVARAGLSPNYTENQPCGSPATRAQSTTGATHVFLCDAPRMARYVTLDIDPSNPDVTDARLMLAEVTVKEYTAGECPSLDGPTTTVAPTTRQTSTEFPKTRKSGLQMLYKGGLIGNSVPLSTKKAKSLLRCAGYCSKDAHCFSFDFAPVSGQCRLHNLNSTDIEMSPNEDSSVYVKNI</sequence>
<reference evidence="11" key="1">
    <citation type="submission" date="2022-11" db="UniProtKB">
        <authorList>
            <consortium name="EnsemblMetazoa"/>
        </authorList>
    </citation>
    <scope>IDENTIFICATION</scope>
</reference>
<dbReference type="GeneID" id="119744942"/>
<dbReference type="Pfam" id="PF00024">
    <property type="entry name" value="PAN_1"/>
    <property type="match status" value="1"/>
</dbReference>
<evidence type="ECO:0000256" key="5">
    <source>
        <dbReference type="ARBA" id="ARBA00022734"/>
    </source>
</evidence>